<name>A0A4R5A8T8_9ACTN</name>
<comment type="subcellular location">
    <subcellularLocation>
        <location evidence="1">Cell membrane</location>
        <topology evidence="1">Multi-pass membrane protein</topology>
    </subcellularLocation>
</comment>
<dbReference type="InterPro" id="IPR002528">
    <property type="entry name" value="MATE_fam"/>
</dbReference>
<keyword evidence="7 8" id="KW-0472">Membrane</keyword>
<dbReference type="InterPro" id="IPR048279">
    <property type="entry name" value="MdtK-like"/>
</dbReference>
<evidence type="ECO:0000256" key="4">
    <source>
        <dbReference type="ARBA" id="ARBA00022475"/>
    </source>
</evidence>
<evidence type="ECO:0000256" key="7">
    <source>
        <dbReference type="ARBA" id="ARBA00023136"/>
    </source>
</evidence>
<protein>
    <submittedName>
        <fullName evidence="9">MATE family efflux transporter</fullName>
    </submittedName>
</protein>
<feature type="transmembrane region" description="Helical" evidence="8">
    <location>
        <begin position="64"/>
        <end position="87"/>
    </location>
</feature>
<dbReference type="PIRSF" id="PIRSF006603">
    <property type="entry name" value="DinF"/>
    <property type="match status" value="1"/>
</dbReference>
<evidence type="ECO:0000256" key="1">
    <source>
        <dbReference type="ARBA" id="ARBA00004651"/>
    </source>
</evidence>
<dbReference type="GO" id="GO:0005886">
    <property type="term" value="C:plasma membrane"/>
    <property type="evidence" value="ECO:0007669"/>
    <property type="project" value="UniProtKB-SubCell"/>
</dbReference>
<dbReference type="CDD" id="cd13136">
    <property type="entry name" value="MATE_DinF_like"/>
    <property type="match status" value="1"/>
</dbReference>
<dbReference type="EMBL" id="SMLB01000020">
    <property type="protein sequence ID" value="TDD68441.1"/>
    <property type="molecule type" value="Genomic_DNA"/>
</dbReference>
<dbReference type="AlphaFoldDB" id="A0A4R5A8T8"/>
<feature type="transmembrane region" description="Helical" evidence="8">
    <location>
        <begin position="145"/>
        <end position="169"/>
    </location>
</feature>
<keyword evidence="4" id="KW-1003">Cell membrane</keyword>
<gene>
    <name evidence="9" type="ORF">E1262_15550</name>
</gene>
<accession>A0A4R5A8T8</accession>
<evidence type="ECO:0000256" key="5">
    <source>
        <dbReference type="ARBA" id="ARBA00022692"/>
    </source>
</evidence>
<feature type="transmembrane region" description="Helical" evidence="8">
    <location>
        <begin position="392"/>
        <end position="412"/>
    </location>
</feature>
<dbReference type="Pfam" id="PF01554">
    <property type="entry name" value="MatE"/>
    <property type="match status" value="2"/>
</dbReference>
<dbReference type="GO" id="GO:0015297">
    <property type="term" value="F:antiporter activity"/>
    <property type="evidence" value="ECO:0007669"/>
    <property type="project" value="InterPro"/>
</dbReference>
<dbReference type="OrthoDB" id="5242355at2"/>
<feature type="transmembrane region" description="Helical" evidence="8">
    <location>
        <begin position="107"/>
        <end position="125"/>
    </location>
</feature>
<feature type="transmembrane region" description="Helical" evidence="8">
    <location>
        <begin position="176"/>
        <end position="197"/>
    </location>
</feature>
<dbReference type="GO" id="GO:0042910">
    <property type="term" value="F:xenobiotic transmembrane transporter activity"/>
    <property type="evidence" value="ECO:0007669"/>
    <property type="project" value="InterPro"/>
</dbReference>
<dbReference type="NCBIfam" id="TIGR00797">
    <property type="entry name" value="matE"/>
    <property type="match status" value="1"/>
</dbReference>
<keyword evidence="10" id="KW-1185">Reference proteome</keyword>
<feature type="transmembrane region" description="Helical" evidence="8">
    <location>
        <begin position="245"/>
        <end position="272"/>
    </location>
</feature>
<evidence type="ECO:0000313" key="10">
    <source>
        <dbReference type="Proteomes" id="UP000295217"/>
    </source>
</evidence>
<dbReference type="PANTHER" id="PTHR42893:SF46">
    <property type="entry name" value="PROTEIN DETOXIFICATION 44, CHLOROPLASTIC"/>
    <property type="match status" value="1"/>
</dbReference>
<feature type="transmembrane region" description="Helical" evidence="8">
    <location>
        <begin position="424"/>
        <end position="442"/>
    </location>
</feature>
<evidence type="ECO:0000256" key="2">
    <source>
        <dbReference type="ARBA" id="ARBA00010199"/>
    </source>
</evidence>
<organism evidence="9 10">
    <name type="scientific">Jiangella aurantiaca</name>
    <dbReference type="NCBI Taxonomy" id="2530373"/>
    <lineage>
        <taxon>Bacteria</taxon>
        <taxon>Bacillati</taxon>
        <taxon>Actinomycetota</taxon>
        <taxon>Actinomycetes</taxon>
        <taxon>Jiangellales</taxon>
        <taxon>Jiangellaceae</taxon>
        <taxon>Jiangella</taxon>
    </lineage>
</organism>
<comment type="caution">
    <text evidence="9">The sequence shown here is derived from an EMBL/GenBank/DDBJ whole genome shotgun (WGS) entry which is preliminary data.</text>
</comment>
<sequence length="456" mass="46813">MTGVTPTVGAAMKRHPFRRHPADGEILRLALPALGALVAEPLFLLTDSAIIGHLGTPELAGLGIASTVLATLVNVSIFLAYGTTAAVARMLGAGDHAGALRSGIDGCWLAVLIGVATLAAGWPLTPWVVSLFGPGDDVAGHAETYLRISFLGIPSMLLVLAATGVLRGLQDTKTPLYVAVTGAVANVALNVVLVYGLDLGIGGSALGTVLAQTGMAAVFVRVVVRGARRDGVSVRPDARGVAQAFGAGIPLIVRTVAMRVALIVITVVAAGLGTAELAAHQVAFTTWTLLALILDAVAIAAQALVGRALGAGDADGARSITRRMVQWGVLSGFALALVLLAVGNGYARLFTPDAEVRTLLFAALVVAAAMQPIAGWVFVLDGVLIGAGDGRYLAWASVLSVAAFLPAAWAVAVSDVTGRAGLMWLWGAIGVWMLVRLVTLALRERQDTWMVTGAVR</sequence>
<evidence type="ECO:0000256" key="6">
    <source>
        <dbReference type="ARBA" id="ARBA00022989"/>
    </source>
</evidence>
<feature type="transmembrane region" description="Helical" evidence="8">
    <location>
        <begin position="327"/>
        <end position="347"/>
    </location>
</feature>
<comment type="similarity">
    <text evidence="2">Belongs to the multi antimicrobial extrusion (MATE) (TC 2.A.66.1) family.</text>
</comment>
<evidence type="ECO:0000256" key="3">
    <source>
        <dbReference type="ARBA" id="ARBA00022448"/>
    </source>
</evidence>
<dbReference type="Proteomes" id="UP000295217">
    <property type="component" value="Unassembled WGS sequence"/>
</dbReference>
<evidence type="ECO:0000256" key="8">
    <source>
        <dbReference type="SAM" id="Phobius"/>
    </source>
</evidence>
<dbReference type="PANTHER" id="PTHR42893">
    <property type="entry name" value="PROTEIN DETOXIFICATION 44, CHLOROPLASTIC-RELATED"/>
    <property type="match status" value="1"/>
</dbReference>
<feature type="transmembrane region" description="Helical" evidence="8">
    <location>
        <begin position="359"/>
        <end position="380"/>
    </location>
</feature>
<keyword evidence="6 8" id="KW-1133">Transmembrane helix</keyword>
<reference evidence="9 10" key="1">
    <citation type="submission" date="2019-02" db="EMBL/GenBank/DDBJ databases">
        <title>Draft genome sequences of novel Actinobacteria.</title>
        <authorList>
            <person name="Sahin N."/>
            <person name="Ay H."/>
            <person name="Saygin H."/>
        </authorList>
    </citation>
    <scope>NUCLEOTIDE SEQUENCE [LARGE SCALE GENOMIC DNA]</scope>
    <source>
        <strain evidence="9 10">8K307</strain>
    </source>
</reference>
<feature type="transmembrane region" description="Helical" evidence="8">
    <location>
        <begin position="284"/>
        <end position="306"/>
    </location>
</feature>
<proteinExistence type="inferred from homology"/>
<feature type="transmembrane region" description="Helical" evidence="8">
    <location>
        <begin position="203"/>
        <end position="224"/>
    </location>
</feature>
<keyword evidence="5 8" id="KW-0812">Transmembrane</keyword>
<feature type="transmembrane region" description="Helical" evidence="8">
    <location>
        <begin position="26"/>
        <end position="44"/>
    </location>
</feature>
<dbReference type="InterPro" id="IPR044644">
    <property type="entry name" value="DinF-like"/>
</dbReference>
<keyword evidence="3" id="KW-0813">Transport</keyword>
<evidence type="ECO:0000313" key="9">
    <source>
        <dbReference type="EMBL" id="TDD68441.1"/>
    </source>
</evidence>